<dbReference type="InterPro" id="IPR051223">
    <property type="entry name" value="Polycystin"/>
</dbReference>
<dbReference type="PANTHER" id="PTHR10877">
    <property type="entry name" value="POLYCYSTIN FAMILY MEMBER"/>
    <property type="match status" value="1"/>
</dbReference>
<dbReference type="Pfam" id="PF08016">
    <property type="entry name" value="PKD_channel"/>
    <property type="match status" value="1"/>
</dbReference>
<reference evidence="6" key="1">
    <citation type="submission" date="2020-11" db="EMBL/GenBank/DDBJ databases">
        <authorList>
            <person name="Tran Van P."/>
        </authorList>
    </citation>
    <scope>NUCLEOTIDE SEQUENCE</scope>
</reference>
<gene>
    <name evidence="6" type="ORF">CTOB1V02_LOCUS7284</name>
</gene>
<evidence type="ECO:0000256" key="4">
    <source>
        <dbReference type="ARBA" id="ARBA00022989"/>
    </source>
</evidence>
<dbReference type="GO" id="GO:0050982">
    <property type="term" value="P:detection of mechanical stimulus"/>
    <property type="evidence" value="ECO:0007669"/>
    <property type="project" value="TreeGrafter"/>
</dbReference>
<keyword evidence="4" id="KW-1133">Transmembrane helix</keyword>
<proteinExistence type="inferred from homology"/>
<dbReference type="AlphaFoldDB" id="A0A7R8WI01"/>
<keyword evidence="3" id="KW-0812">Transmembrane</keyword>
<dbReference type="EMBL" id="OB662049">
    <property type="protein sequence ID" value="CAD7229413.1"/>
    <property type="molecule type" value="Genomic_DNA"/>
</dbReference>
<sequence length="188" mass="22329">MKQCWDDLFGFAIVFLIAFGSFAAMFYFCLHTWLYEWRSYTAAFGTSFSAMLGKFDFENLRKTHILASAIFFFFSIAMSFIMINILLTIVIKSFEQVKKDLLKQSNDYEIMDFLLMRFKMFIGKNQQPRRFREIVPDTSKTSAADIATHKDLQKKVDEMLDYINNVYFDGKCDFTRKMKKDIYCRVKY</sequence>
<dbReference type="PANTHER" id="PTHR10877:SF150">
    <property type="entry name" value="REJ DOMAIN-CONTAINING PROTEIN"/>
    <property type="match status" value="1"/>
</dbReference>
<dbReference type="GO" id="GO:0016020">
    <property type="term" value="C:membrane"/>
    <property type="evidence" value="ECO:0007669"/>
    <property type="project" value="UniProtKB-SubCell"/>
</dbReference>
<keyword evidence="5" id="KW-0472">Membrane</keyword>
<accession>A0A7R8WI01</accession>
<dbReference type="GO" id="GO:0005262">
    <property type="term" value="F:calcium channel activity"/>
    <property type="evidence" value="ECO:0007669"/>
    <property type="project" value="TreeGrafter"/>
</dbReference>
<comment type="subcellular location">
    <subcellularLocation>
        <location evidence="1">Membrane</location>
        <topology evidence="1">Multi-pass membrane protein</topology>
    </subcellularLocation>
</comment>
<name>A0A7R8WI01_9CRUS</name>
<dbReference type="OrthoDB" id="444119at2759"/>
<evidence type="ECO:0000313" key="6">
    <source>
        <dbReference type="EMBL" id="CAD7229413.1"/>
    </source>
</evidence>
<evidence type="ECO:0000256" key="5">
    <source>
        <dbReference type="ARBA" id="ARBA00023136"/>
    </source>
</evidence>
<organism evidence="6">
    <name type="scientific">Cyprideis torosa</name>
    <dbReference type="NCBI Taxonomy" id="163714"/>
    <lineage>
        <taxon>Eukaryota</taxon>
        <taxon>Metazoa</taxon>
        <taxon>Ecdysozoa</taxon>
        <taxon>Arthropoda</taxon>
        <taxon>Crustacea</taxon>
        <taxon>Oligostraca</taxon>
        <taxon>Ostracoda</taxon>
        <taxon>Podocopa</taxon>
        <taxon>Podocopida</taxon>
        <taxon>Cytherocopina</taxon>
        <taxon>Cytheroidea</taxon>
        <taxon>Cytherideidae</taxon>
        <taxon>Cyprideis</taxon>
    </lineage>
</organism>
<evidence type="ECO:0000256" key="2">
    <source>
        <dbReference type="ARBA" id="ARBA00007200"/>
    </source>
</evidence>
<evidence type="ECO:0000256" key="1">
    <source>
        <dbReference type="ARBA" id="ARBA00004141"/>
    </source>
</evidence>
<evidence type="ECO:0000256" key="3">
    <source>
        <dbReference type="ARBA" id="ARBA00022692"/>
    </source>
</evidence>
<dbReference type="InterPro" id="IPR013122">
    <property type="entry name" value="PKD1_2_channel"/>
</dbReference>
<comment type="similarity">
    <text evidence="2">Belongs to the polycystin family.</text>
</comment>
<protein>
    <submittedName>
        <fullName evidence="6">Uncharacterized protein</fullName>
    </submittedName>
</protein>